<reference evidence="4" key="1">
    <citation type="submission" date="2020-06" db="EMBL/GenBank/DDBJ databases">
        <title>Draft genome of Bugula neritina, a colonial animal packing powerful symbionts and potential medicines.</title>
        <authorList>
            <person name="Rayko M."/>
        </authorList>
    </citation>
    <scope>NUCLEOTIDE SEQUENCE [LARGE SCALE GENOMIC DNA]</scope>
    <source>
        <strain evidence="4">Kwan_BN1</strain>
    </source>
</reference>
<dbReference type="Proteomes" id="UP000593567">
    <property type="component" value="Unassembled WGS sequence"/>
</dbReference>
<sequence>MIKPIAKNQLNLIDMFSKKVSDTRNNMATNSVTSSEDEVTAAASQTAERYRCWWRHSGMDSIYKRELSFTPTQLYTKEEIKKLCSGHVITDLKIEGDLPAAVTEFAPLVTTLCIQGLTSINSLEYLSQLTHLHTLDVSYNKLGTLPEVIPKMESLTELHLRDCDLHTLPDSLSQLTHLHTLDVSHSKLGTLPEVIPKMESLTVLHLEHCDLHTLPDSLSQLTHLHTLDVSRNKLGTLPEVIPKMESLTKLHLKDCDLHTLPDSLSQLTHLHTLDVSYNKLGTLPEVIPKMESLTKLHLMCCDLHTLPDSLSQLTHLHTLDVSHNKLGTLPEVIPKMKSLTELHLMSCDLHTLPDSVGQLKNLIYLDLSVNSQMTSLTPQLLNMPNLTKLDCFWLQDIYVVGDEYEEVFDQLRSHIISDSKLVVKKVPTLWRKVAQTLTSCHGSYKTFPEVLQLVIECKLENEDQLRVILSYMHNSGHLIWYQNRKSLQSLIFYDISVVTKLLHVFFTHEKEVWSNRQLAIEEDHLIIR</sequence>
<dbReference type="AlphaFoldDB" id="A0A7J7JJL3"/>
<keyword evidence="2" id="KW-0677">Repeat</keyword>
<dbReference type="InterPro" id="IPR032675">
    <property type="entry name" value="LRR_dom_sf"/>
</dbReference>
<dbReference type="PANTHER" id="PTHR48051">
    <property type="match status" value="1"/>
</dbReference>
<dbReference type="Gene3D" id="3.80.10.10">
    <property type="entry name" value="Ribonuclease Inhibitor"/>
    <property type="match status" value="1"/>
</dbReference>
<dbReference type="PROSITE" id="PS51450">
    <property type="entry name" value="LRR"/>
    <property type="match status" value="1"/>
</dbReference>
<dbReference type="SMART" id="SM00364">
    <property type="entry name" value="LRR_BAC"/>
    <property type="match status" value="5"/>
</dbReference>
<dbReference type="EMBL" id="VXIV02002257">
    <property type="protein sequence ID" value="KAF6026532.1"/>
    <property type="molecule type" value="Genomic_DNA"/>
</dbReference>
<dbReference type="SMART" id="SM00369">
    <property type="entry name" value="LRR_TYP"/>
    <property type="match status" value="7"/>
</dbReference>
<dbReference type="InterPro" id="IPR055414">
    <property type="entry name" value="LRR_R13L4/SHOC2-like"/>
</dbReference>
<name>A0A7J7JJL3_BUGNE</name>
<organism evidence="4 5">
    <name type="scientific">Bugula neritina</name>
    <name type="common">Brown bryozoan</name>
    <name type="synonym">Sertularia neritina</name>
    <dbReference type="NCBI Taxonomy" id="10212"/>
    <lineage>
        <taxon>Eukaryota</taxon>
        <taxon>Metazoa</taxon>
        <taxon>Spiralia</taxon>
        <taxon>Lophotrochozoa</taxon>
        <taxon>Bryozoa</taxon>
        <taxon>Gymnolaemata</taxon>
        <taxon>Cheilostomatida</taxon>
        <taxon>Flustrina</taxon>
        <taxon>Buguloidea</taxon>
        <taxon>Bugulidae</taxon>
        <taxon>Bugula</taxon>
    </lineage>
</organism>
<protein>
    <recommendedName>
        <fullName evidence="3">Disease resistance R13L4/SHOC-2-like LRR domain-containing protein</fullName>
    </recommendedName>
</protein>
<dbReference type="InterPro" id="IPR050216">
    <property type="entry name" value="LRR_domain-containing"/>
</dbReference>
<proteinExistence type="predicted"/>
<accession>A0A7J7JJL3</accession>
<comment type="caution">
    <text evidence="4">The sequence shown here is derived from an EMBL/GenBank/DDBJ whole genome shotgun (WGS) entry which is preliminary data.</text>
</comment>
<evidence type="ECO:0000313" key="4">
    <source>
        <dbReference type="EMBL" id="KAF6026532.1"/>
    </source>
</evidence>
<dbReference type="GO" id="GO:0005737">
    <property type="term" value="C:cytoplasm"/>
    <property type="evidence" value="ECO:0007669"/>
    <property type="project" value="TreeGrafter"/>
</dbReference>
<gene>
    <name evidence="4" type="ORF">EB796_015159</name>
</gene>
<dbReference type="InterPro" id="IPR003591">
    <property type="entry name" value="Leu-rich_rpt_typical-subtyp"/>
</dbReference>
<dbReference type="Gene3D" id="1.10.10.10">
    <property type="entry name" value="Winged helix-like DNA-binding domain superfamily/Winged helix DNA-binding domain"/>
    <property type="match status" value="1"/>
</dbReference>
<dbReference type="SUPFAM" id="SSF52058">
    <property type="entry name" value="L domain-like"/>
    <property type="match status" value="1"/>
</dbReference>
<dbReference type="Pfam" id="PF23598">
    <property type="entry name" value="LRR_14"/>
    <property type="match status" value="2"/>
</dbReference>
<dbReference type="InterPro" id="IPR036388">
    <property type="entry name" value="WH-like_DNA-bd_sf"/>
</dbReference>
<dbReference type="PANTHER" id="PTHR48051:SF1">
    <property type="entry name" value="RAS SUPPRESSOR PROTEIN 1"/>
    <property type="match status" value="1"/>
</dbReference>
<dbReference type="SMART" id="SM00365">
    <property type="entry name" value="LRR_SD22"/>
    <property type="match status" value="4"/>
</dbReference>
<dbReference type="InterPro" id="IPR001611">
    <property type="entry name" value="Leu-rich_rpt"/>
</dbReference>
<evidence type="ECO:0000256" key="1">
    <source>
        <dbReference type="ARBA" id="ARBA00022614"/>
    </source>
</evidence>
<keyword evidence="5" id="KW-1185">Reference proteome</keyword>
<evidence type="ECO:0000259" key="3">
    <source>
        <dbReference type="Pfam" id="PF23598"/>
    </source>
</evidence>
<dbReference type="OrthoDB" id="1394818at2759"/>
<feature type="domain" description="Disease resistance R13L4/SHOC-2-like LRR" evidence="3">
    <location>
        <begin position="263"/>
        <end position="429"/>
    </location>
</feature>
<evidence type="ECO:0000313" key="5">
    <source>
        <dbReference type="Proteomes" id="UP000593567"/>
    </source>
</evidence>
<keyword evidence="1" id="KW-0433">Leucine-rich repeat</keyword>
<evidence type="ECO:0000256" key="2">
    <source>
        <dbReference type="ARBA" id="ARBA00022737"/>
    </source>
</evidence>
<feature type="domain" description="Disease resistance R13L4/SHOC-2-like LRR" evidence="3">
    <location>
        <begin position="118"/>
        <end position="229"/>
    </location>
</feature>